<dbReference type="InterPro" id="IPR020556">
    <property type="entry name" value="Amidase_CS"/>
</dbReference>
<dbReference type="STRING" id="180088.A0A1J8QFG8"/>
<evidence type="ECO:0000259" key="7">
    <source>
        <dbReference type="Pfam" id="PF01425"/>
    </source>
</evidence>
<evidence type="ECO:0000256" key="1">
    <source>
        <dbReference type="ARBA" id="ARBA00001311"/>
    </source>
</evidence>
<dbReference type="PANTHER" id="PTHR46072">
    <property type="entry name" value="AMIDASE-RELATED-RELATED"/>
    <property type="match status" value="1"/>
</dbReference>
<comment type="catalytic activity">
    <reaction evidence="1">
        <text>a monocarboxylic acid amide + H2O = a monocarboxylate + NH4(+)</text>
        <dbReference type="Rhea" id="RHEA:12020"/>
        <dbReference type="ChEBI" id="CHEBI:15377"/>
        <dbReference type="ChEBI" id="CHEBI:28938"/>
        <dbReference type="ChEBI" id="CHEBI:35757"/>
        <dbReference type="ChEBI" id="CHEBI:83628"/>
        <dbReference type="EC" id="3.5.1.4"/>
    </reaction>
</comment>
<feature type="active site" description="Charge relay system" evidence="5">
    <location>
        <position position="273"/>
    </location>
</feature>
<reference evidence="8 9" key="1">
    <citation type="submission" date="2016-03" db="EMBL/GenBank/DDBJ databases">
        <title>Comparative genomics of the ectomycorrhizal sister species Rhizopogon vinicolor and Rhizopogon vesiculosus (Basidiomycota: Boletales) reveals a divergence of the mating type B locus.</title>
        <authorList>
            <person name="Mujic A.B."/>
            <person name="Kuo A."/>
            <person name="Tritt A."/>
            <person name="Lipzen A."/>
            <person name="Chen C."/>
            <person name="Johnson J."/>
            <person name="Sharma A."/>
            <person name="Barry K."/>
            <person name="Grigoriev I.V."/>
            <person name="Spatafora J.W."/>
        </authorList>
    </citation>
    <scope>NUCLEOTIDE SEQUENCE [LARGE SCALE GENOMIC DNA]</scope>
    <source>
        <strain evidence="8 9">AM-OR11-056</strain>
    </source>
</reference>
<evidence type="ECO:0000256" key="6">
    <source>
        <dbReference type="PIRSR" id="PIRSR001221-2"/>
    </source>
</evidence>
<keyword evidence="4" id="KW-0378">Hydrolase</keyword>
<feature type="binding site" evidence="6">
    <location>
        <begin position="294"/>
        <end position="297"/>
    </location>
    <ligand>
        <name>substrate</name>
    </ligand>
</feature>
<dbReference type="OrthoDB" id="6428749at2759"/>
<dbReference type="EC" id="3.5.1.4" evidence="3"/>
<feature type="binding site" evidence="6">
    <location>
        <position position="247"/>
    </location>
    <ligand>
        <name>substrate</name>
    </ligand>
</feature>
<keyword evidence="9" id="KW-1185">Reference proteome</keyword>
<evidence type="ECO:0000256" key="5">
    <source>
        <dbReference type="PIRSR" id="PIRSR001221-1"/>
    </source>
</evidence>
<comment type="caution">
    <text evidence="8">The sequence shown here is derived from an EMBL/GenBank/DDBJ whole genome shotgun (WGS) entry which is preliminary data.</text>
</comment>
<dbReference type="PIRSF" id="PIRSF001221">
    <property type="entry name" value="Amidase_fungi"/>
    <property type="match status" value="1"/>
</dbReference>
<sequence length="577" mass="63096">MVLESPQITLALEDTWGISALFCSKVRDAEQRLVTQEDARCLPQPLAVNLHILKLRMSIVGSSSNFIPTNMHWTDLVADKKQRQLKSIPQDWLVSPPPDSTLDVTGFPETCGLLNAREIEITNTSVDVLLEKLASGEWTSVDVTTAFYKRAIVAQQLVNCLTEIFVDRALARAAELDDHLKKTGKVVGPLHGLPISLKDQICIKGLETTMGYVSWIGQYAEKNAVLVDILLECGAVPFVRTNIPQTLMWPESFNNVFGRTTNPYNRSLTSGGSSGGEGALIALQGSPVGVGSDIGGSIRIPAAFCGLYGLRPSYGRVPYSGARNSLEGQDSVLSVFGPMTSSIGGLKAFMKAVTNAKPWLKDPLAVRKKWNEDEYNLADHGSGKDLCFAIMWDDGVVVPHPPIRRSLEVAKAALEKAGHKGFSRLTHFSSRAHLVAVVDWKPIKHGELGDVTRDIWNAASAEDYMITASLTGEPIITTMELENADAVLAPFRPKKGVWNALDYPAAIFPVTTVDPNLDTKKPRHDFYDDFDKGIHQMYDPETFKNAPVCLQLVGRTLEEEAVVKMTEIVDAALASAK</sequence>
<evidence type="ECO:0000256" key="3">
    <source>
        <dbReference type="ARBA" id="ARBA00012922"/>
    </source>
</evidence>
<protein>
    <recommendedName>
        <fullName evidence="3">amidase</fullName>
        <ecNumber evidence="3">3.5.1.4</ecNumber>
    </recommendedName>
</protein>
<comment type="similarity">
    <text evidence="2">Belongs to the amidase family.</text>
</comment>
<dbReference type="InterPro" id="IPR023631">
    <property type="entry name" value="Amidase_dom"/>
</dbReference>
<dbReference type="SUPFAM" id="SSF75304">
    <property type="entry name" value="Amidase signature (AS) enzymes"/>
    <property type="match status" value="1"/>
</dbReference>
<evidence type="ECO:0000313" key="8">
    <source>
        <dbReference type="EMBL" id="OJA18699.1"/>
    </source>
</evidence>
<dbReference type="GO" id="GO:0004040">
    <property type="term" value="F:amidase activity"/>
    <property type="evidence" value="ECO:0007669"/>
    <property type="project" value="UniProtKB-EC"/>
</dbReference>
<feature type="active site" description="Acyl-ester intermediate" evidence="5">
    <location>
        <position position="297"/>
    </location>
</feature>
<gene>
    <name evidence="8" type="ORF">AZE42_01271</name>
</gene>
<dbReference type="EMBL" id="LVVM01001351">
    <property type="protein sequence ID" value="OJA18699.1"/>
    <property type="molecule type" value="Genomic_DNA"/>
</dbReference>
<dbReference type="Proteomes" id="UP000183567">
    <property type="component" value="Unassembled WGS sequence"/>
</dbReference>
<evidence type="ECO:0000256" key="4">
    <source>
        <dbReference type="ARBA" id="ARBA00022801"/>
    </source>
</evidence>
<organism evidence="8 9">
    <name type="scientific">Rhizopogon vesiculosus</name>
    <dbReference type="NCBI Taxonomy" id="180088"/>
    <lineage>
        <taxon>Eukaryota</taxon>
        <taxon>Fungi</taxon>
        <taxon>Dikarya</taxon>
        <taxon>Basidiomycota</taxon>
        <taxon>Agaricomycotina</taxon>
        <taxon>Agaricomycetes</taxon>
        <taxon>Agaricomycetidae</taxon>
        <taxon>Boletales</taxon>
        <taxon>Suillineae</taxon>
        <taxon>Rhizopogonaceae</taxon>
        <taxon>Rhizopogon</taxon>
    </lineage>
</organism>
<evidence type="ECO:0000313" key="9">
    <source>
        <dbReference type="Proteomes" id="UP000183567"/>
    </source>
</evidence>
<name>A0A1J8QFG8_9AGAM</name>
<feature type="binding site" evidence="6">
    <location>
        <position position="273"/>
    </location>
    <ligand>
        <name>substrate</name>
    </ligand>
</feature>
<dbReference type="AlphaFoldDB" id="A0A1J8QFG8"/>
<accession>A0A1J8QFG8</accession>
<dbReference type="InterPro" id="IPR036928">
    <property type="entry name" value="AS_sf"/>
</dbReference>
<feature type="active site" description="Charge relay system" evidence="5">
    <location>
        <position position="198"/>
    </location>
</feature>
<feature type="domain" description="Amidase" evidence="7">
    <location>
        <begin position="142"/>
        <end position="420"/>
    </location>
</feature>
<dbReference type="Pfam" id="PF01425">
    <property type="entry name" value="Amidase"/>
    <property type="match status" value="1"/>
</dbReference>
<dbReference type="Gene3D" id="3.90.1300.10">
    <property type="entry name" value="Amidase signature (AS) domain"/>
    <property type="match status" value="1"/>
</dbReference>
<proteinExistence type="inferred from homology"/>
<dbReference type="PROSITE" id="PS00571">
    <property type="entry name" value="AMIDASES"/>
    <property type="match status" value="1"/>
</dbReference>
<evidence type="ECO:0000256" key="2">
    <source>
        <dbReference type="ARBA" id="ARBA00009199"/>
    </source>
</evidence>